<keyword evidence="3" id="KW-1185">Reference proteome</keyword>
<comment type="caution">
    <text evidence="2">The sequence shown here is derived from an EMBL/GenBank/DDBJ whole genome shotgun (WGS) entry which is preliminary data.</text>
</comment>
<sequence length="73" mass="7362">MWGRGGGGGGGSHGSLNALGGGPAGGLAGRTMWIPYCSHPDTRNLPIPLEFAGKTECLKPMTGRSTGGHRMLG</sequence>
<gene>
    <name evidence="2" type="ORF">E2C01_085935</name>
</gene>
<reference evidence="2 3" key="1">
    <citation type="submission" date="2019-05" db="EMBL/GenBank/DDBJ databases">
        <title>Another draft genome of Portunus trituberculatus and its Hox gene families provides insights of decapod evolution.</title>
        <authorList>
            <person name="Jeong J.-H."/>
            <person name="Song I."/>
            <person name="Kim S."/>
            <person name="Choi T."/>
            <person name="Kim D."/>
            <person name="Ryu S."/>
            <person name="Kim W."/>
        </authorList>
    </citation>
    <scope>NUCLEOTIDE SEQUENCE [LARGE SCALE GENOMIC DNA]</scope>
    <source>
        <tissue evidence="2">Muscle</tissue>
    </source>
</reference>
<name>A0A5B7IZG0_PORTR</name>
<accession>A0A5B7IZG0</accession>
<dbReference type="AlphaFoldDB" id="A0A5B7IZG0"/>
<dbReference type="Proteomes" id="UP000324222">
    <property type="component" value="Unassembled WGS sequence"/>
</dbReference>
<evidence type="ECO:0000313" key="3">
    <source>
        <dbReference type="Proteomes" id="UP000324222"/>
    </source>
</evidence>
<evidence type="ECO:0000313" key="2">
    <source>
        <dbReference type="EMBL" id="MPC90931.1"/>
    </source>
</evidence>
<proteinExistence type="predicted"/>
<feature type="region of interest" description="Disordered" evidence="1">
    <location>
        <begin position="1"/>
        <end position="21"/>
    </location>
</feature>
<dbReference type="EMBL" id="VSRR010086045">
    <property type="protein sequence ID" value="MPC90931.1"/>
    <property type="molecule type" value="Genomic_DNA"/>
</dbReference>
<organism evidence="2 3">
    <name type="scientific">Portunus trituberculatus</name>
    <name type="common">Swimming crab</name>
    <name type="synonym">Neptunus trituberculatus</name>
    <dbReference type="NCBI Taxonomy" id="210409"/>
    <lineage>
        <taxon>Eukaryota</taxon>
        <taxon>Metazoa</taxon>
        <taxon>Ecdysozoa</taxon>
        <taxon>Arthropoda</taxon>
        <taxon>Crustacea</taxon>
        <taxon>Multicrustacea</taxon>
        <taxon>Malacostraca</taxon>
        <taxon>Eumalacostraca</taxon>
        <taxon>Eucarida</taxon>
        <taxon>Decapoda</taxon>
        <taxon>Pleocyemata</taxon>
        <taxon>Brachyura</taxon>
        <taxon>Eubrachyura</taxon>
        <taxon>Portunoidea</taxon>
        <taxon>Portunidae</taxon>
        <taxon>Portuninae</taxon>
        <taxon>Portunus</taxon>
    </lineage>
</organism>
<protein>
    <submittedName>
        <fullName evidence="2">Uncharacterized protein</fullName>
    </submittedName>
</protein>
<evidence type="ECO:0000256" key="1">
    <source>
        <dbReference type="SAM" id="MobiDB-lite"/>
    </source>
</evidence>